<protein>
    <recommendedName>
        <fullName evidence="5">Cytochrome c oxidase assembly factor 3</fullName>
    </recommendedName>
</protein>
<sequence>MSMDRRPLTARRGKERKEGESFLRGTKLWNWKYRIVAGCMTFTASVFAIGIYFAATEQWKFSILDDFTFGHYPDPERVAELEERKRILKEKHMKGNQ</sequence>
<evidence type="ECO:0000313" key="4">
    <source>
        <dbReference type="Proteomes" id="UP000828390"/>
    </source>
</evidence>
<evidence type="ECO:0000313" key="3">
    <source>
        <dbReference type="EMBL" id="KAH3832458.1"/>
    </source>
</evidence>
<gene>
    <name evidence="3" type="ORF">DPMN_105746</name>
</gene>
<feature type="transmembrane region" description="Helical" evidence="2">
    <location>
        <begin position="33"/>
        <end position="55"/>
    </location>
</feature>
<keyword evidence="4" id="KW-1185">Reference proteome</keyword>
<accession>A0A9D4K3R8</accession>
<reference evidence="3" key="1">
    <citation type="journal article" date="2019" name="bioRxiv">
        <title>The Genome of the Zebra Mussel, Dreissena polymorpha: A Resource for Invasive Species Research.</title>
        <authorList>
            <person name="McCartney M.A."/>
            <person name="Auch B."/>
            <person name="Kono T."/>
            <person name="Mallez S."/>
            <person name="Zhang Y."/>
            <person name="Obille A."/>
            <person name="Becker A."/>
            <person name="Abrahante J.E."/>
            <person name="Garbe J."/>
            <person name="Badalamenti J.P."/>
            <person name="Herman A."/>
            <person name="Mangelson H."/>
            <person name="Liachko I."/>
            <person name="Sullivan S."/>
            <person name="Sone E.D."/>
            <person name="Koren S."/>
            <person name="Silverstein K.A.T."/>
            <person name="Beckman K.B."/>
            <person name="Gohl D.M."/>
        </authorList>
    </citation>
    <scope>NUCLEOTIDE SEQUENCE</scope>
    <source>
        <strain evidence="3">Duluth1</strain>
        <tissue evidence="3">Whole animal</tissue>
    </source>
</reference>
<comment type="caution">
    <text evidence="3">The sequence shown here is derived from an EMBL/GenBank/DDBJ whole genome shotgun (WGS) entry which is preliminary data.</text>
</comment>
<dbReference type="EMBL" id="JAIWYP010000004">
    <property type="protein sequence ID" value="KAH3832458.1"/>
    <property type="molecule type" value="Genomic_DNA"/>
</dbReference>
<evidence type="ECO:0008006" key="5">
    <source>
        <dbReference type="Google" id="ProtNLM"/>
    </source>
</evidence>
<proteinExistence type="predicted"/>
<evidence type="ECO:0000256" key="1">
    <source>
        <dbReference type="SAM" id="MobiDB-lite"/>
    </source>
</evidence>
<keyword evidence="2" id="KW-0472">Membrane</keyword>
<dbReference type="AlphaFoldDB" id="A0A9D4K3R8"/>
<keyword evidence="2" id="KW-0812">Transmembrane</keyword>
<organism evidence="3 4">
    <name type="scientific">Dreissena polymorpha</name>
    <name type="common">Zebra mussel</name>
    <name type="synonym">Mytilus polymorpha</name>
    <dbReference type="NCBI Taxonomy" id="45954"/>
    <lineage>
        <taxon>Eukaryota</taxon>
        <taxon>Metazoa</taxon>
        <taxon>Spiralia</taxon>
        <taxon>Lophotrochozoa</taxon>
        <taxon>Mollusca</taxon>
        <taxon>Bivalvia</taxon>
        <taxon>Autobranchia</taxon>
        <taxon>Heteroconchia</taxon>
        <taxon>Euheterodonta</taxon>
        <taxon>Imparidentia</taxon>
        <taxon>Neoheterodontei</taxon>
        <taxon>Myida</taxon>
        <taxon>Dreissenoidea</taxon>
        <taxon>Dreissenidae</taxon>
        <taxon>Dreissena</taxon>
    </lineage>
</organism>
<evidence type="ECO:0000256" key="2">
    <source>
        <dbReference type="SAM" id="Phobius"/>
    </source>
</evidence>
<name>A0A9D4K3R8_DREPO</name>
<keyword evidence="2" id="KW-1133">Transmembrane helix</keyword>
<feature type="region of interest" description="Disordered" evidence="1">
    <location>
        <begin position="1"/>
        <end position="20"/>
    </location>
</feature>
<dbReference type="Proteomes" id="UP000828390">
    <property type="component" value="Unassembled WGS sequence"/>
</dbReference>
<reference evidence="3" key="2">
    <citation type="submission" date="2020-11" db="EMBL/GenBank/DDBJ databases">
        <authorList>
            <person name="McCartney M.A."/>
            <person name="Auch B."/>
            <person name="Kono T."/>
            <person name="Mallez S."/>
            <person name="Becker A."/>
            <person name="Gohl D.M."/>
            <person name="Silverstein K.A.T."/>
            <person name="Koren S."/>
            <person name="Bechman K.B."/>
            <person name="Herman A."/>
            <person name="Abrahante J.E."/>
            <person name="Garbe J."/>
        </authorList>
    </citation>
    <scope>NUCLEOTIDE SEQUENCE</scope>
    <source>
        <strain evidence="3">Duluth1</strain>
        <tissue evidence="3">Whole animal</tissue>
    </source>
</reference>